<proteinExistence type="inferred from homology"/>
<evidence type="ECO:0000313" key="11">
    <source>
        <dbReference type="Proteomes" id="UP000824125"/>
    </source>
</evidence>
<gene>
    <name evidence="10" type="ORF">IAD23_03575</name>
</gene>
<dbReference type="Pfam" id="PF00005">
    <property type="entry name" value="ABC_tran"/>
    <property type="match status" value="1"/>
</dbReference>
<comment type="caution">
    <text evidence="10">The sequence shown here is derived from an EMBL/GenBank/DDBJ whole genome shotgun (WGS) entry which is preliminary data.</text>
</comment>
<dbReference type="InterPro" id="IPR015856">
    <property type="entry name" value="ABC_transpr_CbiO/EcfA_su"/>
</dbReference>
<keyword evidence="6" id="KW-1278">Translocase</keyword>
<dbReference type="EMBL" id="DVNM01000018">
    <property type="protein sequence ID" value="HIU69015.1"/>
    <property type="molecule type" value="Genomic_DNA"/>
</dbReference>
<dbReference type="GO" id="GO:0016887">
    <property type="term" value="F:ATP hydrolysis activity"/>
    <property type="evidence" value="ECO:0007669"/>
    <property type="project" value="InterPro"/>
</dbReference>
<evidence type="ECO:0000256" key="2">
    <source>
        <dbReference type="ARBA" id="ARBA00022448"/>
    </source>
</evidence>
<comment type="function">
    <text evidence="8">ATP-binding (A) component of a common energy-coupling factor (ECF) ABC-transporter complex.</text>
</comment>
<evidence type="ECO:0000256" key="7">
    <source>
        <dbReference type="ARBA" id="ARBA00023136"/>
    </source>
</evidence>
<dbReference type="InterPro" id="IPR017871">
    <property type="entry name" value="ABC_transporter-like_CS"/>
</dbReference>
<evidence type="ECO:0000256" key="4">
    <source>
        <dbReference type="ARBA" id="ARBA00022741"/>
    </source>
</evidence>
<keyword evidence="7 8" id="KW-0472">Membrane</keyword>
<dbReference type="PANTHER" id="PTHR43553">
    <property type="entry name" value="HEAVY METAL TRANSPORTER"/>
    <property type="match status" value="1"/>
</dbReference>
<evidence type="ECO:0000256" key="5">
    <source>
        <dbReference type="ARBA" id="ARBA00022840"/>
    </source>
</evidence>
<evidence type="ECO:0000256" key="6">
    <source>
        <dbReference type="ARBA" id="ARBA00022967"/>
    </source>
</evidence>
<reference evidence="10" key="2">
    <citation type="journal article" date="2021" name="PeerJ">
        <title>Extensive microbial diversity within the chicken gut microbiome revealed by metagenomics and culture.</title>
        <authorList>
            <person name="Gilroy R."/>
            <person name="Ravi A."/>
            <person name="Getino M."/>
            <person name="Pursley I."/>
            <person name="Horton D.L."/>
            <person name="Alikhan N.F."/>
            <person name="Baker D."/>
            <person name="Gharbi K."/>
            <person name="Hall N."/>
            <person name="Watson M."/>
            <person name="Adriaenssens E.M."/>
            <person name="Foster-Nyarko E."/>
            <person name="Jarju S."/>
            <person name="Secka A."/>
            <person name="Antonio M."/>
            <person name="Oren A."/>
            <person name="Chaudhuri R.R."/>
            <person name="La Ragione R."/>
            <person name="Hildebrand F."/>
            <person name="Pallen M.J."/>
        </authorList>
    </citation>
    <scope>NUCLEOTIDE SEQUENCE</scope>
    <source>
        <strain evidence="10">CHK176-6737</strain>
    </source>
</reference>
<dbReference type="NCBIfam" id="TIGR04521">
    <property type="entry name" value="ECF_ATPase_2"/>
    <property type="match status" value="1"/>
</dbReference>
<dbReference type="InterPro" id="IPR030946">
    <property type="entry name" value="EcfA2"/>
</dbReference>
<reference evidence="10" key="1">
    <citation type="submission" date="2020-10" db="EMBL/GenBank/DDBJ databases">
        <authorList>
            <person name="Gilroy R."/>
        </authorList>
    </citation>
    <scope>NUCLEOTIDE SEQUENCE</scope>
    <source>
        <strain evidence="10">CHK176-6737</strain>
    </source>
</reference>
<evidence type="ECO:0000259" key="9">
    <source>
        <dbReference type="PROSITE" id="PS50893"/>
    </source>
</evidence>
<dbReference type="InterPro" id="IPR050095">
    <property type="entry name" value="ECF_ABC_transporter_ATP-bd"/>
</dbReference>
<keyword evidence="3 8" id="KW-1003">Cell membrane</keyword>
<comment type="subcellular location">
    <subcellularLocation>
        <location evidence="1 8">Cell membrane</location>
        <topology evidence="1 8">Peripheral membrane protein</topology>
    </subcellularLocation>
</comment>
<dbReference type="AlphaFoldDB" id="A0A9D1MU85"/>
<organism evidence="10 11">
    <name type="scientific">Candidatus Scybalenecus merdavium</name>
    <dbReference type="NCBI Taxonomy" id="2840939"/>
    <lineage>
        <taxon>Bacteria</taxon>
        <taxon>Bacillati</taxon>
        <taxon>Bacillota</taxon>
        <taxon>Clostridia</taxon>
        <taxon>Eubacteriales</taxon>
        <taxon>Oscillospiraceae</taxon>
        <taxon>Oscillospiraceae incertae sedis</taxon>
        <taxon>Candidatus Scybalenecus</taxon>
    </lineage>
</organism>
<dbReference type="InterPro" id="IPR027417">
    <property type="entry name" value="P-loop_NTPase"/>
</dbReference>
<dbReference type="InterPro" id="IPR003439">
    <property type="entry name" value="ABC_transporter-like_ATP-bd"/>
</dbReference>
<dbReference type="GO" id="GO:0042626">
    <property type="term" value="F:ATPase-coupled transmembrane transporter activity"/>
    <property type="evidence" value="ECO:0007669"/>
    <property type="project" value="TreeGrafter"/>
</dbReference>
<feature type="domain" description="ABC transporter" evidence="9">
    <location>
        <begin position="4"/>
        <end position="245"/>
    </location>
</feature>
<dbReference type="CDD" id="cd03225">
    <property type="entry name" value="ABC_cobalt_CbiO_domain1"/>
    <property type="match status" value="1"/>
</dbReference>
<evidence type="ECO:0000256" key="1">
    <source>
        <dbReference type="ARBA" id="ARBA00004202"/>
    </source>
</evidence>
<dbReference type="SMART" id="SM00382">
    <property type="entry name" value="AAA"/>
    <property type="match status" value="1"/>
</dbReference>
<name>A0A9D1MU85_9FIRM</name>
<dbReference type="Gene3D" id="3.40.50.300">
    <property type="entry name" value="P-loop containing nucleotide triphosphate hydrolases"/>
    <property type="match status" value="1"/>
</dbReference>
<evidence type="ECO:0000256" key="8">
    <source>
        <dbReference type="RuleBase" id="RU365104"/>
    </source>
</evidence>
<evidence type="ECO:0000313" key="10">
    <source>
        <dbReference type="EMBL" id="HIU69015.1"/>
    </source>
</evidence>
<accession>A0A9D1MU85</accession>
<dbReference type="Proteomes" id="UP000824125">
    <property type="component" value="Unassembled WGS sequence"/>
</dbReference>
<keyword evidence="4 8" id="KW-0547">Nucleotide-binding</keyword>
<sequence>MEILSCKDLNYIYGAGTPFVTQALKNVSFDVQAGEIIGIIGHTGSGKSTLIEHLNGLLKPESGTVYLKDADIWADKSKIKSVRFSVGLCFQYPEYQIFENDVFSEIAFGPKKMGLDAPQIKERVLESMDFLGLDRALADKSPFDLSGGQKRRVAIASIVAMRPEVLVLDEPTAGLDPRGRDQVLQLIRDYQQKTGRTVLVVSHSMEDVAKLASRVLVMYGGEVAMYGTVAEVYAQVDKLRAMGLNVPEVTAVFAKLHAMGVPCRTDIYTLESAAAEVRRLMKGEKTHDQ</sequence>
<dbReference type="FunFam" id="3.40.50.300:FF:000224">
    <property type="entry name" value="Energy-coupling factor transporter ATP-binding protein EcfA"/>
    <property type="match status" value="1"/>
</dbReference>
<dbReference type="PANTHER" id="PTHR43553:SF27">
    <property type="entry name" value="ENERGY-COUPLING FACTOR TRANSPORTER ATP-BINDING PROTEIN ECFA2"/>
    <property type="match status" value="1"/>
</dbReference>
<comment type="similarity">
    <text evidence="8">Belongs to the ABC transporter superfamily. Energy-coupling factor EcfA family.</text>
</comment>
<comment type="subunit">
    <text evidence="8">Forms a stable energy-coupling factor (ECF) transporter complex composed of 2 membrane-embedded substrate-binding proteins (S component), 2 ATP-binding proteins (A component) and 2 transmembrane proteins (T component).</text>
</comment>
<protein>
    <recommendedName>
        <fullName evidence="8">Energy-coupling factor transporter ATP-binding protein EcfA2</fullName>
        <ecNumber evidence="8">7.-.-.-</ecNumber>
    </recommendedName>
</protein>
<evidence type="ECO:0000256" key="3">
    <source>
        <dbReference type="ARBA" id="ARBA00022475"/>
    </source>
</evidence>
<keyword evidence="2 8" id="KW-0813">Transport</keyword>
<dbReference type="PROSITE" id="PS00211">
    <property type="entry name" value="ABC_TRANSPORTER_1"/>
    <property type="match status" value="1"/>
</dbReference>
<dbReference type="GO" id="GO:0043190">
    <property type="term" value="C:ATP-binding cassette (ABC) transporter complex"/>
    <property type="evidence" value="ECO:0007669"/>
    <property type="project" value="TreeGrafter"/>
</dbReference>
<dbReference type="EC" id="7.-.-.-" evidence="8"/>
<dbReference type="SUPFAM" id="SSF52540">
    <property type="entry name" value="P-loop containing nucleoside triphosphate hydrolases"/>
    <property type="match status" value="1"/>
</dbReference>
<dbReference type="PROSITE" id="PS50893">
    <property type="entry name" value="ABC_TRANSPORTER_2"/>
    <property type="match status" value="1"/>
</dbReference>
<keyword evidence="5 8" id="KW-0067">ATP-binding</keyword>
<dbReference type="InterPro" id="IPR003593">
    <property type="entry name" value="AAA+_ATPase"/>
</dbReference>
<dbReference type="GO" id="GO:0005524">
    <property type="term" value="F:ATP binding"/>
    <property type="evidence" value="ECO:0007669"/>
    <property type="project" value="UniProtKB-UniRule"/>
</dbReference>